<dbReference type="Pfam" id="PF02540">
    <property type="entry name" value="NAD_synthase"/>
    <property type="match status" value="1"/>
</dbReference>
<dbReference type="PIRSF" id="PIRSF006630">
    <property type="entry name" value="NADS_GAT"/>
    <property type="match status" value="1"/>
</dbReference>
<comment type="pathway">
    <text evidence="1 7">Cofactor biosynthesis; NAD(+) biosynthesis; NAD(+) from deamido-NAD(+) (L-Gln route): step 1/1.</text>
</comment>
<evidence type="ECO:0000256" key="5">
    <source>
        <dbReference type="ARBA" id="ARBA00022840"/>
    </source>
</evidence>
<evidence type="ECO:0000313" key="9">
    <source>
        <dbReference type="EMBL" id="OXV11785.1"/>
    </source>
</evidence>
<dbReference type="InterPro" id="IPR003010">
    <property type="entry name" value="C-N_Hydrolase"/>
</dbReference>
<comment type="caution">
    <text evidence="9">The sequence shown here is derived from an EMBL/GenBank/DDBJ whole genome shotgun (WGS) entry which is preliminary data.</text>
</comment>
<gene>
    <name evidence="9" type="ORF">Egran_00457</name>
</gene>
<dbReference type="GO" id="GO:0005737">
    <property type="term" value="C:cytoplasm"/>
    <property type="evidence" value="ECO:0007669"/>
    <property type="project" value="EnsemblFungi"/>
</dbReference>
<reference evidence="9 10" key="1">
    <citation type="journal article" date="2015" name="Environ. Microbiol.">
        <title>Metagenome sequence of Elaphomyces granulatus from sporocarp tissue reveals Ascomycota ectomycorrhizal fingerprints of genome expansion and a Proteobacteria-rich microbiome.</title>
        <authorList>
            <person name="Quandt C.A."/>
            <person name="Kohler A."/>
            <person name="Hesse C.N."/>
            <person name="Sharpton T.J."/>
            <person name="Martin F."/>
            <person name="Spatafora J.W."/>
        </authorList>
    </citation>
    <scope>NUCLEOTIDE SEQUENCE [LARGE SCALE GENOMIC DNA]</scope>
    <source>
        <strain evidence="9 10">OSC145934</strain>
    </source>
</reference>
<dbReference type="UniPathway" id="UPA00253">
    <property type="reaction ID" value="UER00334"/>
</dbReference>
<dbReference type="InterPro" id="IPR003694">
    <property type="entry name" value="NAD_synthase"/>
</dbReference>
<dbReference type="Gene3D" id="3.40.50.620">
    <property type="entry name" value="HUPs"/>
    <property type="match status" value="2"/>
</dbReference>
<organism evidence="9 10">
    <name type="scientific">Elaphomyces granulatus</name>
    <dbReference type="NCBI Taxonomy" id="519963"/>
    <lineage>
        <taxon>Eukaryota</taxon>
        <taxon>Fungi</taxon>
        <taxon>Dikarya</taxon>
        <taxon>Ascomycota</taxon>
        <taxon>Pezizomycotina</taxon>
        <taxon>Eurotiomycetes</taxon>
        <taxon>Eurotiomycetidae</taxon>
        <taxon>Eurotiales</taxon>
        <taxon>Elaphomycetaceae</taxon>
        <taxon>Elaphomyces</taxon>
    </lineage>
</organism>
<dbReference type="Proteomes" id="UP000243515">
    <property type="component" value="Unassembled WGS sequence"/>
</dbReference>
<dbReference type="EMBL" id="NPHW01002294">
    <property type="protein sequence ID" value="OXV11785.1"/>
    <property type="molecule type" value="Genomic_DNA"/>
</dbReference>
<dbReference type="GO" id="GO:0005634">
    <property type="term" value="C:nucleus"/>
    <property type="evidence" value="ECO:0007669"/>
    <property type="project" value="EnsemblFungi"/>
</dbReference>
<keyword evidence="6 7" id="KW-0520">NAD</keyword>
<dbReference type="Gene3D" id="3.60.110.10">
    <property type="entry name" value="Carbon-nitrogen hydrolase"/>
    <property type="match status" value="1"/>
</dbReference>
<evidence type="ECO:0000256" key="6">
    <source>
        <dbReference type="ARBA" id="ARBA00023027"/>
    </source>
</evidence>
<dbReference type="CDD" id="cd00553">
    <property type="entry name" value="NAD_synthase"/>
    <property type="match status" value="1"/>
</dbReference>
<keyword evidence="5 7" id="KW-0067">ATP-binding</keyword>
<evidence type="ECO:0000256" key="4">
    <source>
        <dbReference type="ARBA" id="ARBA00022741"/>
    </source>
</evidence>
<dbReference type="AlphaFoldDB" id="A0A232M5U0"/>
<dbReference type="InterPro" id="IPR014729">
    <property type="entry name" value="Rossmann-like_a/b/a_fold"/>
</dbReference>
<dbReference type="EC" id="6.3.5.1" evidence="7"/>
<dbReference type="GO" id="GO:0003952">
    <property type="term" value="F:NAD+ synthase (glutamine-hydrolyzing) activity"/>
    <property type="evidence" value="ECO:0007669"/>
    <property type="project" value="UniProtKB-UniRule"/>
</dbReference>
<name>A0A232M5U0_9EURO</name>
<keyword evidence="4 7" id="KW-0547">Nucleotide-binding</keyword>
<dbReference type="InterPro" id="IPR036526">
    <property type="entry name" value="C-N_Hydrolase_sf"/>
</dbReference>
<dbReference type="GO" id="GO:0005524">
    <property type="term" value="F:ATP binding"/>
    <property type="evidence" value="ECO:0007669"/>
    <property type="project" value="UniProtKB-UniRule"/>
</dbReference>
<feature type="domain" description="CN hydrolase" evidence="8">
    <location>
        <begin position="1"/>
        <end position="129"/>
    </location>
</feature>
<dbReference type="Pfam" id="PF00795">
    <property type="entry name" value="CN_hydrolase"/>
    <property type="match status" value="1"/>
</dbReference>
<dbReference type="GO" id="GO:0034354">
    <property type="term" value="P:'de novo' NAD+ biosynthetic process from L-tryptophan"/>
    <property type="evidence" value="ECO:0007669"/>
    <property type="project" value="EnsemblFungi"/>
</dbReference>
<dbReference type="PANTHER" id="PTHR23090">
    <property type="entry name" value="NH 3 /GLUTAMINE-DEPENDENT NAD + SYNTHETASE"/>
    <property type="match status" value="1"/>
</dbReference>
<evidence type="ECO:0000256" key="2">
    <source>
        <dbReference type="ARBA" id="ARBA00007145"/>
    </source>
</evidence>
<dbReference type="SUPFAM" id="SSF56317">
    <property type="entry name" value="Carbon-nitrogen hydrolase"/>
    <property type="match status" value="1"/>
</dbReference>
<proteinExistence type="inferred from homology"/>
<evidence type="ECO:0000313" key="10">
    <source>
        <dbReference type="Proteomes" id="UP000243515"/>
    </source>
</evidence>
<dbReference type="InterPro" id="IPR014445">
    <property type="entry name" value="Gln-dep_NAD_synthase"/>
</dbReference>
<evidence type="ECO:0000256" key="3">
    <source>
        <dbReference type="ARBA" id="ARBA00022598"/>
    </source>
</evidence>
<evidence type="ECO:0000256" key="1">
    <source>
        <dbReference type="ARBA" id="ARBA00005188"/>
    </source>
</evidence>
<sequence length="533" mass="60183">MRRLLNKTKVPIGDAVISTPDTCIGAETCEELFTPDSPHNHMSLNGVEIITNSSGSHHNLRKLDTRVNLILEATRKNGGVYLYSNQQGMDGDRLYYDGCAMIMMNGKVLAQGSQFSLTDVEIIVATVDIEEVRSYRFTPSRGHQAVQAPAYERIETGFSLSDDSVYQDVNLCPTPARQVKYHVPEEEIALGPACWMWDFLRRSKTSGYLVPLSGGIDSCATAVLVYSMCREVINAIKQNNVQVIQDVQRITKQGPGWKPQSAEDLCNRIFHTVFMGMKTQSSLQTRRRAKELAECIGAYHTDVNIDDVFEAQKALISSATGFEPKFKVFGGSVTENLTLQNIQARSRMVTAYEFAQILPTVRGSGGALLVNPIGGISKNDLKRFIAWAKVHFELPILEDFLNATPTAELEPITEDYVQSDEADMGFTYAELSIFGILRKEQKLGPYGAFSKLVHDWKDKYTPREIADKVKRFYHYYAINRHKMTTMTPAYHAETYSPDDNRYDLRPFCYPPFFESWSYKKIDAEVELMENPLE</sequence>
<evidence type="ECO:0000256" key="7">
    <source>
        <dbReference type="PIRNR" id="PIRNR006630"/>
    </source>
</evidence>
<dbReference type="OrthoDB" id="2020662at2759"/>
<comment type="catalytic activity">
    <reaction evidence="7">
        <text>deamido-NAD(+) + L-glutamine + ATP + H2O = L-glutamate + AMP + diphosphate + NAD(+) + H(+)</text>
        <dbReference type="Rhea" id="RHEA:24384"/>
        <dbReference type="ChEBI" id="CHEBI:15377"/>
        <dbReference type="ChEBI" id="CHEBI:15378"/>
        <dbReference type="ChEBI" id="CHEBI:29985"/>
        <dbReference type="ChEBI" id="CHEBI:30616"/>
        <dbReference type="ChEBI" id="CHEBI:33019"/>
        <dbReference type="ChEBI" id="CHEBI:57540"/>
        <dbReference type="ChEBI" id="CHEBI:58359"/>
        <dbReference type="ChEBI" id="CHEBI:58437"/>
        <dbReference type="ChEBI" id="CHEBI:456215"/>
        <dbReference type="EC" id="6.3.5.1"/>
    </reaction>
</comment>
<dbReference type="GO" id="GO:0004359">
    <property type="term" value="F:glutaminase activity"/>
    <property type="evidence" value="ECO:0007669"/>
    <property type="project" value="EnsemblFungi"/>
</dbReference>
<dbReference type="PANTHER" id="PTHR23090:SF9">
    <property type="entry name" value="GLUTAMINE-DEPENDENT NAD(+) SYNTHETASE"/>
    <property type="match status" value="1"/>
</dbReference>
<dbReference type="InterPro" id="IPR022310">
    <property type="entry name" value="NAD/GMP_synthase"/>
</dbReference>
<dbReference type="PROSITE" id="PS50263">
    <property type="entry name" value="CN_HYDROLASE"/>
    <property type="match status" value="1"/>
</dbReference>
<accession>A0A232M5U0</accession>
<protein>
    <recommendedName>
        <fullName evidence="7">Glutamine-dependent NAD(+) synthetase</fullName>
        <ecNumber evidence="7">6.3.5.1</ecNumber>
    </recommendedName>
    <alternativeName>
        <fullName evidence="7">NAD(+) synthase [glutamine-hydrolyzing]</fullName>
    </alternativeName>
</protein>
<dbReference type="SUPFAM" id="SSF52402">
    <property type="entry name" value="Adenine nucleotide alpha hydrolases-like"/>
    <property type="match status" value="1"/>
</dbReference>
<keyword evidence="10" id="KW-1185">Reference proteome</keyword>
<comment type="similarity">
    <text evidence="2 7">In the C-terminal section; belongs to the NAD synthetase family.</text>
</comment>
<keyword evidence="3 7" id="KW-0436">Ligase</keyword>
<evidence type="ECO:0000259" key="8">
    <source>
        <dbReference type="PROSITE" id="PS50263"/>
    </source>
</evidence>